<reference evidence="1" key="2">
    <citation type="submission" date="2015-06" db="UniProtKB">
        <authorList>
            <consortium name="EnsemblPlants"/>
        </authorList>
    </citation>
    <scope>IDENTIFICATION</scope>
    <source>
        <strain evidence="1">DM1-3 516 R44</strain>
    </source>
</reference>
<dbReference type="SUPFAM" id="SSF47954">
    <property type="entry name" value="Cyclin-like"/>
    <property type="match status" value="1"/>
</dbReference>
<organism evidence="1 2">
    <name type="scientific">Solanum tuberosum</name>
    <name type="common">Potato</name>
    <dbReference type="NCBI Taxonomy" id="4113"/>
    <lineage>
        <taxon>Eukaryota</taxon>
        <taxon>Viridiplantae</taxon>
        <taxon>Streptophyta</taxon>
        <taxon>Embryophyta</taxon>
        <taxon>Tracheophyta</taxon>
        <taxon>Spermatophyta</taxon>
        <taxon>Magnoliopsida</taxon>
        <taxon>eudicotyledons</taxon>
        <taxon>Gunneridae</taxon>
        <taxon>Pentapetalae</taxon>
        <taxon>asterids</taxon>
        <taxon>lamiids</taxon>
        <taxon>Solanales</taxon>
        <taxon>Solanaceae</taxon>
        <taxon>Solanoideae</taxon>
        <taxon>Solaneae</taxon>
        <taxon>Solanum</taxon>
    </lineage>
</organism>
<dbReference type="EnsemblPlants" id="PGSC0003DMT400046794">
    <property type="protein sequence ID" value="PGSC0003DMT400046794"/>
    <property type="gene ID" value="PGSC0003DMG400018169"/>
</dbReference>
<dbReference type="Gramene" id="PGSC0003DMT400046794">
    <property type="protein sequence ID" value="PGSC0003DMT400046794"/>
    <property type="gene ID" value="PGSC0003DMG400018169"/>
</dbReference>
<dbReference type="Proteomes" id="UP000011115">
    <property type="component" value="Unassembled WGS sequence"/>
</dbReference>
<dbReference type="EnsemblPlants" id="PGSC0003DMT400046793">
    <property type="protein sequence ID" value="PGSC0003DMT400046793"/>
    <property type="gene ID" value="PGSC0003DMG400018169"/>
</dbReference>
<keyword evidence="2" id="KW-1185">Reference proteome</keyword>
<name>M1BJM8_SOLTU</name>
<dbReference type="STRING" id="4113.M1BJM8"/>
<evidence type="ECO:0000313" key="1">
    <source>
        <dbReference type="EnsemblPlants" id="PGSC0003DMT400046794"/>
    </source>
</evidence>
<protein>
    <submittedName>
        <fullName evidence="1">Cyclin D2.1 protein</fullName>
    </submittedName>
</protein>
<accession>M1BJM8</accession>
<dbReference type="InParanoid" id="M1BJM8"/>
<dbReference type="InterPro" id="IPR036915">
    <property type="entry name" value="Cyclin-like_sf"/>
</dbReference>
<dbReference type="Gramene" id="PGSC0003DMT400046793">
    <property type="protein sequence ID" value="PGSC0003DMT400046793"/>
    <property type="gene ID" value="PGSC0003DMG400018169"/>
</dbReference>
<dbReference type="HOGENOM" id="CLU_2965496_0_0_1"/>
<dbReference type="AlphaFoldDB" id="M1BJM8"/>
<sequence>MEQVGYLNFVFEGKTIQRMELLVLTTLKWRMLPYTPCRFIDYFVRKMNDRSNPIGTFCD</sequence>
<proteinExistence type="predicted"/>
<dbReference type="eggNOG" id="KOG0656">
    <property type="taxonomic scope" value="Eukaryota"/>
</dbReference>
<dbReference type="PaxDb" id="4113-PGSC0003DMT400046794"/>
<evidence type="ECO:0000313" key="2">
    <source>
        <dbReference type="Proteomes" id="UP000011115"/>
    </source>
</evidence>
<reference evidence="2" key="1">
    <citation type="journal article" date="2011" name="Nature">
        <title>Genome sequence and analysis of the tuber crop potato.</title>
        <authorList>
            <consortium name="The Potato Genome Sequencing Consortium"/>
        </authorList>
    </citation>
    <scope>NUCLEOTIDE SEQUENCE [LARGE SCALE GENOMIC DNA]</scope>
    <source>
        <strain evidence="2">cv. DM1-3 516 R44</strain>
    </source>
</reference>
<dbReference type="Gene3D" id="1.10.472.10">
    <property type="entry name" value="Cyclin-like"/>
    <property type="match status" value="2"/>
</dbReference>